<dbReference type="InterPro" id="IPR009057">
    <property type="entry name" value="Homeodomain-like_sf"/>
</dbReference>
<feature type="domain" description="HTH tetR-type" evidence="3">
    <location>
        <begin position="9"/>
        <end position="68"/>
    </location>
</feature>
<dbReference type="InterPro" id="IPR001647">
    <property type="entry name" value="HTH_TetR"/>
</dbReference>
<dbReference type="PANTHER" id="PTHR30055:SF146">
    <property type="entry name" value="HTH-TYPE TRANSCRIPTIONAL DUAL REGULATOR CECR"/>
    <property type="match status" value="1"/>
</dbReference>
<proteinExistence type="predicted"/>
<organism evidence="4 5">
    <name type="scientific">Ornithinimicrobium humiphilum</name>
    <dbReference type="NCBI Taxonomy" id="125288"/>
    <lineage>
        <taxon>Bacteria</taxon>
        <taxon>Bacillati</taxon>
        <taxon>Actinomycetota</taxon>
        <taxon>Actinomycetes</taxon>
        <taxon>Micrococcales</taxon>
        <taxon>Ornithinimicrobiaceae</taxon>
        <taxon>Ornithinimicrobium</taxon>
    </lineage>
</organism>
<name>A0A543KLW9_9MICO</name>
<reference evidence="4 5" key="1">
    <citation type="submission" date="2019-06" db="EMBL/GenBank/DDBJ databases">
        <title>Sequencing the genomes of 1000 actinobacteria strains.</title>
        <authorList>
            <person name="Klenk H.-P."/>
        </authorList>
    </citation>
    <scope>NUCLEOTIDE SEQUENCE [LARGE SCALE GENOMIC DNA]</scope>
    <source>
        <strain evidence="4 5">DSM 12362</strain>
    </source>
</reference>
<dbReference type="AlphaFoldDB" id="A0A543KLW9"/>
<feature type="DNA-binding region" description="H-T-H motif" evidence="2">
    <location>
        <begin position="31"/>
        <end position="50"/>
    </location>
</feature>
<evidence type="ECO:0000313" key="5">
    <source>
        <dbReference type="Proteomes" id="UP000315133"/>
    </source>
</evidence>
<evidence type="ECO:0000256" key="2">
    <source>
        <dbReference type="PROSITE-ProRule" id="PRU00335"/>
    </source>
</evidence>
<gene>
    <name evidence="4" type="ORF">FB476_0924</name>
</gene>
<sequence>MRSTPSADLTARARILQAAVRRFAQDGTGAPLRTIAADAGVSAGLILHHFGSRERLREACDEHVLVQIHDAKTELLTDEASGGGATLLVQLAQIEGYAASVGYVLRVLQSGGPRQRAFVDAVVADAVDYLRRGEAAGLVRPSRFPQERARMMVEQSLGSLLLQLPAQQEHLDLEELPRWLRDYSLLVLGPALELYTEPLLTDRSMLDAFLATLPPDEGAGP</sequence>
<dbReference type="EMBL" id="VFPU01000001">
    <property type="protein sequence ID" value="TQM96068.1"/>
    <property type="molecule type" value="Genomic_DNA"/>
</dbReference>
<evidence type="ECO:0000313" key="4">
    <source>
        <dbReference type="EMBL" id="TQM96068.1"/>
    </source>
</evidence>
<comment type="caution">
    <text evidence="4">The sequence shown here is derived from an EMBL/GenBank/DDBJ whole genome shotgun (WGS) entry which is preliminary data.</text>
</comment>
<dbReference type="GO" id="GO:0003700">
    <property type="term" value="F:DNA-binding transcription factor activity"/>
    <property type="evidence" value="ECO:0007669"/>
    <property type="project" value="TreeGrafter"/>
</dbReference>
<dbReference type="Gene3D" id="1.10.357.10">
    <property type="entry name" value="Tetracycline Repressor, domain 2"/>
    <property type="match status" value="1"/>
</dbReference>
<accession>A0A543KLW9</accession>
<dbReference type="PROSITE" id="PS50977">
    <property type="entry name" value="HTH_TETR_2"/>
    <property type="match status" value="1"/>
</dbReference>
<dbReference type="RefSeq" id="WP_141817734.1">
    <property type="nucleotide sequence ID" value="NZ_BAAAIL010000003.1"/>
</dbReference>
<dbReference type="PRINTS" id="PR00455">
    <property type="entry name" value="HTHTETR"/>
</dbReference>
<keyword evidence="5" id="KW-1185">Reference proteome</keyword>
<dbReference type="InterPro" id="IPR041484">
    <property type="entry name" value="TetR_C_25"/>
</dbReference>
<dbReference type="GO" id="GO:0000976">
    <property type="term" value="F:transcription cis-regulatory region binding"/>
    <property type="evidence" value="ECO:0007669"/>
    <property type="project" value="TreeGrafter"/>
</dbReference>
<evidence type="ECO:0000259" key="3">
    <source>
        <dbReference type="PROSITE" id="PS50977"/>
    </source>
</evidence>
<dbReference type="Pfam" id="PF17933">
    <property type="entry name" value="TetR_C_25"/>
    <property type="match status" value="1"/>
</dbReference>
<dbReference type="Pfam" id="PF00440">
    <property type="entry name" value="TetR_N"/>
    <property type="match status" value="1"/>
</dbReference>
<keyword evidence="1 2" id="KW-0238">DNA-binding</keyword>
<dbReference type="PANTHER" id="PTHR30055">
    <property type="entry name" value="HTH-TYPE TRANSCRIPTIONAL REGULATOR RUTR"/>
    <property type="match status" value="1"/>
</dbReference>
<dbReference type="Proteomes" id="UP000315133">
    <property type="component" value="Unassembled WGS sequence"/>
</dbReference>
<dbReference type="InterPro" id="IPR050109">
    <property type="entry name" value="HTH-type_TetR-like_transc_reg"/>
</dbReference>
<protein>
    <submittedName>
        <fullName evidence="4">TetR family transcriptional regulator</fullName>
    </submittedName>
</protein>
<dbReference type="SUPFAM" id="SSF46689">
    <property type="entry name" value="Homeodomain-like"/>
    <property type="match status" value="1"/>
</dbReference>
<dbReference type="OrthoDB" id="3403733at2"/>
<evidence type="ECO:0000256" key="1">
    <source>
        <dbReference type="ARBA" id="ARBA00023125"/>
    </source>
</evidence>